<evidence type="ECO:0000313" key="7">
    <source>
        <dbReference type="EMBL" id="KNE64570.1"/>
    </source>
</evidence>
<dbReference type="EC" id="2.1.2.2" evidence="2"/>
<sequence length="267" mass="29430">MFHDHHRDHRDDQLQILDQQRRVATKLNSLHSLDPPLSTRATAMSTTTTTTTTTTPRAPLRMVVLISGNGSNLQALIDATQPNHPLASVNAEIVLVVSNKPGAFGLTRATNANIATLTYPPTKFRKTIKGAAWRAAYDAEVGDLVAAAKPDIVVLAGWMHILTPAFLDRLPGKVINLHPALPGEFDGAHAIERAFQAFQEGKITRTGIMVHHVIPEVDRGEVIVKREVPIYKEDTLEKLEERIHAAEHQLIVEGAVTFLKKLQQQRA</sequence>
<evidence type="ECO:0000256" key="2">
    <source>
        <dbReference type="ARBA" id="ARBA00012254"/>
    </source>
</evidence>
<reference evidence="7 8" key="1">
    <citation type="submission" date="2009-11" db="EMBL/GenBank/DDBJ databases">
        <title>Annotation of Allomyces macrogynus ATCC 38327.</title>
        <authorList>
            <consortium name="The Broad Institute Genome Sequencing Platform"/>
            <person name="Russ C."/>
            <person name="Cuomo C."/>
            <person name="Burger G."/>
            <person name="Gray M.W."/>
            <person name="Holland P.W.H."/>
            <person name="King N."/>
            <person name="Lang F.B.F."/>
            <person name="Roger A.J."/>
            <person name="Ruiz-Trillo I."/>
            <person name="Young S.K."/>
            <person name="Zeng Q."/>
            <person name="Gargeya S."/>
            <person name="Fitzgerald M."/>
            <person name="Haas B."/>
            <person name="Abouelleil A."/>
            <person name="Alvarado L."/>
            <person name="Arachchi H.M."/>
            <person name="Berlin A."/>
            <person name="Chapman S.B."/>
            <person name="Gearin G."/>
            <person name="Goldberg J."/>
            <person name="Griggs A."/>
            <person name="Gujja S."/>
            <person name="Hansen M."/>
            <person name="Heiman D."/>
            <person name="Howarth C."/>
            <person name="Larimer J."/>
            <person name="Lui A."/>
            <person name="MacDonald P.J.P."/>
            <person name="McCowen C."/>
            <person name="Montmayeur A."/>
            <person name="Murphy C."/>
            <person name="Neiman D."/>
            <person name="Pearson M."/>
            <person name="Priest M."/>
            <person name="Roberts A."/>
            <person name="Saif S."/>
            <person name="Shea T."/>
            <person name="Sisk P."/>
            <person name="Stolte C."/>
            <person name="Sykes S."/>
            <person name="Wortman J."/>
            <person name="Nusbaum C."/>
            <person name="Birren B."/>
        </authorList>
    </citation>
    <scope>NUCLEOTIDE SEQUENCE [LARGE SCALE GENOMIC DNA]</scope>
    <source>
        <strain evidence="7 8">ATCC 38327</strain>
    </source>
</reference>
<keyword evidence="8" id="KW-1185">Reference proteome</keyword>
<name>A0A0L0SQF0_ALLM3</name>
<comment type="pathway">
    <text evidence="1">Purine metabolism; IMP biosynthesis via de novo pathway; N(2)-formyl-N(1)-(5-phospho-D-ribosyl)glycinamide from N(1)-(5-phospho-D-ribosyl)glycinamide (10-formyl THF route): step 1/1.</text>
</comment>
<dbReference type="NCBIfam" id="TIGR00639">
    <property type="entry name" value="PurN"/>
    <property type="match status" value="1"/>
</dbReference>
<protein>
    <recommendedName>
        <fullName evidence="2">phosphoribosylglycinamide formyltransferase 1</fullName>
        <ecNumber evidence="2">2.1.2.2</ecNumber>
    </recommendedName>
</protein>
<dbReference type="PANTHER" id="PTHR43369">
    <property type="entry name" value="PHOSPHORIBOSYLGLYCINAMIDE FORMYLTRANSFERASE"/>
    <property type="match status" value="1"/>
</dbReference>
<accession>A0A0L0SQF0</accession>
<dbReference type="GO" id="GO:0004644">
    <property type="term" value="F:phosphoribosylglycinamide formyltransferase activity"/>
    <property type="evidence" value="ECO:0007669"/>
    <property type="project" value="UniProtKB-EC"/>
</dbReference>
<dbReference type="GO" id="GO:0005737">
    <property type="term" value="C:cytoplasm"/>
    <property type="evidence" value="ECO:0007669"/>
    <property type="project" value="TreeGrafter"/>
</dbReference>
<reference evidence="8" key="2">
    <citation type="submission" date="2009-11" db="EMBL/GenBank/DDBJ databases">
        <title>The Genome Sequence of Allomyces macrogynus strain ATCC 38327.</title>
        <authorList>
            <consortium name="The Broad Institute Genome Sequencing Platform"/>
            <person name="Russ C."/>
            <person name="Cuomo C."/>
            <person name="Shea T."/>
            <person name="Young S.K."/>
            <person name="Zeng Q."/>
            <person name="Koehrsen M."/>
            <person name="Haas B."/>
            <person name="Borodovsky M."/>
            <person name="Guigo R."/>
            <person name="Alvarado L."/>
            <person name="Berlin A."/>
            <person name="Borenstein D."/>
            <person name="Chen Z."/>
            <person name="Engels R."/>
            <person name="Freedman E."/>
            <person name="Gellesch M."/>
            <person name="Goldberg J."/>
            <person name="Griggs A."/>
            <person name="Gujja S."/>
            <person name="Heiman D."/>
            <person name="Hepburn T."/>
            <person name="Howarth C."/>
            <person name="Jen D."/>
            <person name="Larson L."/>
            <person name="Lewis B."/>
            <person name="Mehta T."/>
            <person name="Park D."/>
            <person name="Pearson M."/>
            <person name="Roberts A."/>
            <person name="Saif S."/>
            <person name="Shenoy N."/>
            <person name="Sisk P."/>
            <person name="Stolte C."/>
            <person name="Sykes S."/>
            <person name="Walk T."/>
            <person name="White J."/>
            <person name="Yandava C."/>
            <person name="Burger G."/>
            <person name="Gray M.W."/>
            <person name="Holland P.W.H."/>
            <person name="King N."/>
            <person name="Lang F.B.F."/>
            <person name="Roger A.J."/>
            <person name="Ruiz-Trillo I."/>
            <person name="Lander E."/>
            <person name="Nusbaum C."/>
        </authorList>
    </citation>
    <scope>NUCLEOTIDE SEQUENCE [LARGE SCALE GENOMIC DNA]</scope>
    <source>
        <strain evidence="8">ATCC 38327</strain>
    </source>
</reference>
<dbReference type="OrthoDB" id="5575075at2759"/>
<dbReference type="InterPro" id="IPR002376">
    <property type="entry name" value="Formyl_transf_N"/>
</dbReference>
<organism evidence="7 8">
    <name type="scientific">Allomyces macrogynus (strain ATCC 38327)</name>
    <name type="common">Allomyces javanicus var. macrogynus</name>
    <dbReference type="NCBI Taxonomy" id="578462"/>
    <lineage>
        <taxon>Eukaryota</taxon>
        <taxon>Fungi</taxon>
        <taxon>Fungi incertae sedis</taxon>
        <taxon>Blastocladiomycota</taxon>
        <taxon>Blastocladiomycetes</taxon>
        <taxon>Blastocladiales</taxon>
        <taxon>Blastocladiaceae</taxon>
        <taxon>Allomyces</taxon>
    </lineage>
</organism>
<gene>
    <name evidence="7" type="ORF">AMAG_09929</name>
</gene>
<dbReference type="Proteomes" id="UP000054350">
    <property type="component" value="Unassembled WGS sequence"/>
</dbReference>
<dbReference type="HAMAP" id="MF_01930">
    <property type="entry name" value="PurN"/>
    <property type="match status" value="1"/>
</dbReference>
<dbReference type="PANTHER" id="PTHR43369:SF2">
    <property type="entry name" value="PHOSPHORIBOSYLGLYCINAMIDE FORMYLTRANSFERASE"/>
    <property type="match status" value="1"/>
</dbReference>
<keyword evidence="3 7" id="KW-0808">Transferase</keyword>
<feature type="region of interest" description="Disordered" evidence="5">
    <location>
        <begin position="27"/>
        <end position="54"/>
    </location>
</feature>
<dbReference type="Pfam" id="PF00551">
    <property type="entry name" value="Formyl_trans_N"/>
    <property type="match status" value="1"/>
</dbReference>
<dbReference type="Gene3D" id="3.40.50.170">
    <property type="entry name" value="Formyl transferase, N-terminal domain"/>
    <property type="match status" value="1"/>
</dbReference>
<dbReference type="CDD" id="cd08645">
    <property type="entry name" value="FMT_core_GART"/>
    <property type="match status" value="1"/>
</dbReference>
<dbReference type="SUPFAM" id="SSF53328">
    <property type="entry name" value="Formyltransferase"/>
    <property type="match status" value="1"/>
</dbReference>
<evidence type="ECO:0000256" key="5">
    <source>
        <dbReference type="SAM" id="MobiDB-lite"/>
    </source>
</evidence>
<evidence type="ECO:0000256" key="4">
    <source>
        <dbReference type="ARBA" id="ARBA00022755"/>
    </source>
</evidence>
<dbReference type="InterPro" id="IPR004607">
    <property type="entry name" value="GART"/>
</dbReference>
<feature type="compositionally biased region" description="Low complexity" evidence="5">
    <location>
        <begin position="37"/>
        <end position="54"/>
    </location>
</feature>
<proteinExistence type="inferred from homology"/>
<dbReference type="EMBL" id="GG745345">
    <property type="protein sequence ID" value="KNE64570.1"/>
    <property type="molecule type" value="Genomic_DNA"/>
</dbReference>
<dbReference type="GO" id="GO:0006189">
    <property type="term" value="P:'de novo' IMP biosynthetic process"/>
    <property type="evidence" value="ECO:0007669"/>
    <property type="project" value="InterPro"/>
</dbReference>
<dbReference type="STRING" id="578462.A0A0L0SQF0"/>
<evidence type="ECO:0000256" key="3">
    <source>
        <dbReference type="ARBA" id="ARBA00022679"/>
    </source>
</evidence>
<dbReference type="OMA" id="CAGFMHI"/>
<evidence type="ECO:0000256" key="1">
    <source>
        <dbReference type="ARBA" id="ARBA00005054"/>
    </source>
</evidence>
<dbReference type="AlphaFoldDB" id="A0A0L0SQF0"/>
<dbReference type="eggNOG" id="KOG3076">
    <property type="taxonomic scope" value="Eukaryota"/>
</dbReference>
<evidence type="ECO:0000313" key="8">
    <source>
        <dbReference type="Proteomes" id="UP000054350"/>
    </source>
</evidence>
<dbReference type="InterPro" id="IPR036477">
    <property type="entry name" value="Formyl_transf_N_sf"/>
</dbReference>
<dbReference type="VEuPathDB" id="FungiDB:AMAG_09929"/>
<evidence type="ECO:0000259" key="6">
    <source>
        <dbReference type="Pfam" id="PF00551"/>
    </source>
</evidence>
<keyword evidence="4" id="KW-0658">Purine biosynthesis</keyword>
<feature type="domain" description="Formyl transferase N-terminal" evidence="6">
    <location>
        <begin position="61"/>
        <end position="253"/>
    </location>
</feature>